<feature type="transmembrane region" description="Helical" evidence="2">
    <location>
        <begin position="413"/>
        <end position="438"/>
    </location>
</feature>
<dbReference type="EMBL" id="MRZV01000738">
    <property type="protein sequence ID" value="PIK45040.1"/>
    <property type="molecule type" value="Genomic_DNA"/>
</dbReference>
<keyword evidence="4" id="KW-1185">Reference proteome</keyword>
<feature type="region of interest" description="Disordered" evidence="1">
    <location>
        <begin position="378"/>
        <end position="410"/>
    </location>
</feature>
<keyword evidence="2" id="KW-0472">Membrane</keyword>
<keyword evidence="2" id="KW-0812">Transmembrane</keyword>
<sequence length="447" mass="47630">MISTTQQTSTEDFTTFLPFLPSTEMEHITPDFLTEVTLETSEGPSYTRTVFIDTTTAEAVTSPELKTNTEHTTEREIAVTVDPLDASDLPTEALNTILTEEGTEVTLPRRTDYTTPPNYKSTFETTDVLTGISSIKDITDTTSVQITEYVSNENIVSTDSILSTTKGSENITDNKDSTELTNSVSTLDISTFQTEWSTQSPSSSDDVSTTPSIHKGTRTQEPTGSSSFPTEISSPLLSTFGDIETTINSDRTTKFDDSSSTNSSPPSPKTISPTGLTESSIFTSSTTVDGPRLDTTDNTEATTIIDKTTNIDVSTSTGKAISTKQTPASSTTTNIDVSTSTGKAISTKQTPASSTTTNIDVSTSTVGVTTNLKELITSRRVTEQSSREPSSQSQSVAYSKEPATSKEPPNKGLIIGLSVASAVVFLTLCAWILLFVGLGKSPGLSSM</sequence>
<feature type="compositionally biased region" description="Low complexity" evidence="1">
    <location>
        <begin position="197"/>
        <end position="212"/>
    </location>
</feature>
<feature type="compositionally biased region" description="Low complexity" evidence="1">
    <location>
        <begin position="258"/>
        <end position="274"/>
    </location>
</feature>
<name>A0A2G8KAN1_STIJA</name>
<keyword evidence="2" id="KW-1133">Transmembrane helix</keyword>
<reference evidence="3 4" key="1">
    <citation type="journal article" date="2017" name="PLoS Biol.">
        <title>The sea cucumber genome provides insights into morphological evolution and visceral regeneration.</title>
        <authorList>
            <person name="Zhang X."/>
            <person name="Sun L."/>
            <person name="Yuan J."/>
            <person name="Sun Y."/>
            <person name="Gao Y."/>
            <person name="Zhang L."/>
            <person name="Li S."/>
            <person name="Dai H."/>
            <person name="Hamel J.F."/>
            <person name="Liu C."/>
            <person name="Yu Y."/>
            <person name="Liu S."/>
            <person name="Lin W."/>
            <person name="Guo K."/>
            <person name="Jin S."/>
            <person name="Xu P."/>
            <person name="Storey K.B."/>
            <person name="Huan P."/>
            <person name="Zhang T."/>
            <person name="Zhou Y."/>
            <person name="Zhang J."/>
            <person name="Lin C."/>
            <person name="Li X."/>
            <person name="Xing L."/>
            <person name="Huo D."/>
            <person name="Sun M."/>
            <person name="Wang L."/>
            <person name="Mercier A."/>
            <person name="Li F."/>
            <person name="Yang H."/>
            <person name="Xiang J."/>
        </authorList>
    </citation>
    <scope>NUCLEOTIDE SEQUENCE [LARGE SCALE GENOMIC DNA]</scope>
    <source>
        <strain evidence="3">Shaxun</strain>
        <tissue evidence="3">Muscle</tissue>
    </source>
</reference>
<accession>A0A2G8KAN1</accession>
<protein>
    <submittedName>
        <fullName evidence="3">Uncharacterized protein</fullName>
    </submittedName>
</protein>
<dbReference type="Proteomes" id="UP000230750">
    <property type="component" value="Unassembled WGS sequence"/>
</dbReference>
<dbReference type="AlphaFoldDB" id="A0A2G8KAN1"/>
<evidence type="ECO:0000313" key="4">
    <source>
        <dbReference type="Proteomes" id="UP000230750"/>
    </source>
</evidence>
<comment type="caution">
    <text evidence="3">The sequence shown here is derived from an EMBL/GenBank/DDBJ whole genome shotgun (WGS) entry which is preliminary data.</text>
</comment>
<proteinExistence type="predicted"/>
<feature type="region of interest" description="Disordered" evidence="1">
    <location>
        <begin position="194"/>
        <end position="237"/>
    </location>
</feature>
<dbReference type="STRING" id="307972.A0A2G8KAN1"/>
<organism evidence="3 4">
    <name type="scientific">Stichopus japonicus</name>
    <name type="common">Sea cucumber</name>
    <dbReference type="NCBI Taxonomy" id="307972"/>
    <lineage>
        <taxon>Eukaryota</taxon>
        <taxon>Metazoa</taxon>
        <taxon>Echinodermata</taxon>
        <taxon>Eleutherozoa</taxon>
        <taxon>Echinozoa</taxon>
        <taxon>Holothuroidea</taxon>
        <taxon>Aspidochirotacea</taxon>
        <taxon>Aspidochirotida</taxon>
        <taxon>Stichopodidae</taxon>
        <taxon>Apostichopus</taxon>
    </lineage>
</organism>
<feature type="compositionally biased region" description="Polar residues" evidence="1">
    <location>
        <begin position="275"/>
        <end position="288"/>
    </location>
</feature>
<feature type="compositionally biased region" description="Polar residues" evidence="1">
    <location>
        <begin position="219"/>
        <end position="237"/>
    </location>
</feature>
<evidence type="ECO:0000256" key="2">
    <source>
        <dbReference type="SAM" id="Phobius"/>
    </source>
</evidence>
<feature type="region of interest" description="Disordered" evidence="1">
    <location>
        <begin position="249"/>
        <end position="297"/>
    </location>
</feature>
<evidence type="ECO:0000313" key="3">
    <source>
        <dbReference type="EMBL" id="PIK45040.1"/>
    </source>
</evidence>
<gene>
    <name evidence="3" type="ORF">BSL78_18096</name>
</gene>
<evidence type="ECO:0000256" key="1">
    <source>
        <dbReference type="SAM" id="MobiDB-lite"/>
    </source>
</evidence>